<dbReference type="OrthoDB" id="4951845at2759"/>
<evidence type="ECO:0000313" key="3">
    <source>
        <dbReference type="Proteomes" id="UP000813824"/>
    </source>
</evidence>
<feature type="domain" description="GST N-terminal" evidence="1">
    <location>
        <begin position="12"/>
        <end position="104"/>
    </location>
</feature>
<name>A0A8K0XS08_9AGAR</name>
<comment type="caution">
    <text evidence="2">The sequence shown here is derived from an EMBL/GenBank/DDBJ whole genome shotgun (WGS) entry which is preliminary data.</text>
</comment>
<dbReference type="Gene3D" id="3.40.30.10">
    <property type="entry name" value="Glutaredoxin"/>
    <property type="match status" value="1"/>
</dbReference>
<dbReference type="InterPro" id="IPR054416">
    <property type="entry name" value="GST_UstS-like_C"/>
</dbReference>
<evidence type="ECO:0000259" key="1">
    <source>
        <dbReference type="PROSITE" id="PS50404"/>
    </source>
</evidence>
<protein>
    <recommendedName>
        <fullName evidence="1">GST N-terminal domain-containing protein</fullName>
    </recommendedName>
</protein>
<dbReference type="InterPro" id="IPR036249">
    <property type="entry name" value="Thioredoxin-like_sf"/>
</dbReference>
<dbReference type="Pfam" id="PF13417">
    <property type="entry name" value="GST_N_3"/>
    <property type="match status" value="1"/>
</dbReference>
<dbReference type="Proteomes" id="UP000813824">
    <property type="component" value="Unassembled WGS sequence"/>
</dbReference>
<keyword evidence="3" id="KW-1185">Reference proteome</keyword>
<sequence length="264" mass="29554">MTDLILYDILGGPSPDKALAFSPNTWVVRYALNLKGLKYRTVWIEYPDIESVCKKLGAAPTAILPDGITPFYTLPVLQDLSKNTVVPDSLDIIAYLDKTYPDTQPIFPPGTHGLYAAIKDTVEDILTMKIFPINIHAIVLLLNDRSAEYFRRTREGYFGAKLEDIAPPGSEKFIKSWQEIEAGLAKIAKWYDAAAAVVEGKGEGQVFLEGGKEPGFPEFYLASRLLWARVTLGETSEGWMKIKNLDSGRWGRFMDHIEQFGTIF</sequence>
<dbReference type="Pfam" id="PF22041">
    <property type="entry name" value="GST_C_7"/>
    <property type="match status" value="1"/>
</dbReference>
<dbReference type="AlphaFoldDB" id="A0A8K0XS08"/>
<organism evidence="2 3">
    <name type="scientific">Cristinia sonorae</name>
    <dbReference type="NCBI Taxonomy" id="1940300"/>
    <lineage>
        <taxon>Eukaryota</taxon>
        <taxon>Fungi</taxon>
        <taxon>Dikarya</taxon>
        <taxon>Basidiomycota</taxon>
        <taxon>Agaricomycotina</taxon>
        <taxon>Agaricomycetes</taxon>
        <taxon>Agaricomycetidae</taxon>
        <taxon>Agaricales</taxon>
        <taxon>Pleurotineae</taxon>
        <taxon>Stephanosporaceae</taxon>
        <taxon>Cristinia</taxon>
    </lineage>
</organism>
<accession>A0A8K0XS08</accession>
<gene>
    <name evidence="2" type="ORF">BXZ70DRAFT_774357</name>
</gene>
<proteinExistence type="predicted"/>
<dbReference type="SUPFAM" id="SSF52833">
    <property type="entry name" value="Thioredoxin-like"/>
    <property type="match status" value="1"/>
</dbReference>
<evidence type="ECO:0000313" key="2">
    <source>
        <dbReference type="EMBL" id="KAH8103132.1"/>
    </source>
</evidence>
<dbReference type="Gene3D" id="1.20.1050.10">
    <property type="match status" value="1"/>
</dbReference>
<dbReference type="InterPro" id="IPR004045">
    <property type="entry name" value="Glutathione_S-Trfase_N"/>
</dbReference>
<dbReference type="PROSITE" id="PS50404">
    <property type="entry name" value="GST_NTER"/>
    <property type="match status" value="1"/>
</dbReference>
<dbReference type="EMBL" id="JAEVFJ010000008">
    <property type="protein sequence ID" value="KAH8103132.1"/>
    <property type="molecule type" value="Genomic_DNA"/>
</dbReference>
<reference evidence="2" key="1">
    <citation type="journal article" date="2021" name="New Phytol.">
        <title>Evolutionary innovations through gain and loss of genes in the ectomycorrhizal Boletales.</title>
        <authorList>
            <person name="Wu G."/>
            <person name="Miyauchi S."/>
            <person name="Morin E."/>
            <person name="Kuo A."/>
            <person name="Drula E."/>
            <person name="Varga T."/>
            <person name="Kohler A."/>
            <person name="Feng B."/>
            <person name="Cao Y."/>
            <person name="Lipzen A."/>
            <person name="Daum C."/>
            <person name="Hundley H."/>
            <person name="Pangilinan J."/>
            <person name="Johnson J."/>
            <person name="Barry K."/>
            <person name="LaButti K."/>
            <person name="Ng V."/>
            <person name="Ahrendt S."/>
            <person name="Min B."/>
            <person name="Choi I.G."/>
            <person name="Park H."/>
            <person name="Plett J.M."/>
            <person name="Magnuson J."/>
            <person name="Spatafora J.W."/>
            <person name="Nagy L.G."/>
            <person name="Henrissat B."/>
            <person name="Grigoriev I.V."/>
            <person name="Yang Z.L."/>
            <person name="Xu J."/>
            <person name="Martin F.M."/>
        </authorList>
    </citation>
    <scope>NUCLEOTIDE SEQUENCE</scope>
    <source>
        <strain evidence="2">KKN 215</strain>
    </source>
</reference>